<gene>
    <name evidence="1" type="ORF">F6X42_18485</name>
</gene>
<dbReference type="EMBL" id="VZQQ01000014">
    <property type="protein sequence ID" value="MBC8748521.1"/>
    <property type="molecule type" value="Genomic_DNA"/>
</dbReference>
<sequence length="351" mass="39869">MEMSHTLAHLANRWVLKNPNLELIPDSDDYPWFVVELQRQLKALDSRGELLLPNLQNDNESIAIFSDYGGESKDAKYHTYSFLVCAWNQLDPFLKAMGQLRKQTGLDNPLKEIAYKDLHYGPVQRALNGYLNHLSNLVNGLLLTVVVDKDVGSVYGSDKKNSQQFIVKTMSDHGFGELKPAVAEKMMRIVHFSAYLVALLSRDGQKIFWMTDHDSIAPNSERHMQTLSVFNRLLAHYSKHGFSMVGGALPFVERLPMWLDLLSAPDIVAGSVEHYMSRKKIFGEQFTITEHCDRVLAWLAVQGIGLKRHTVIIRKERQGVVSSTLKFILKEPQLNANVVPVFMPRRPEKLG</sequence>
<dbReference type="Proteomes" id="UP000736373">
    <property type="component" value="Unassembled WGS sequence"/>
</dbReference>
<name>A0ABR7PQH2_9BURK</name>
<reference evidence="1 2" key="1">
    <citation type="submission" date="2019-09" db="EMBL/GenBank/DDBJ databases">
        <title>Paraburkholderia podalyriae sp. nov., A South African Podalyria-associated rhizobium.</title>
        <authorList>
            <person name="Mavima L."/>
            <person name="Beukes C.W."/>
            <person name="Palmer M."/>
            <person name="De Meyer S.E."/>
            <person name="James E.K."/>
            <person name="Maluk M."/>
            <person name="Avontuur J.R."/>
            <person name="Chan W.Y."/>
            <person name="Venter S.N."/>
            <person name="Steenkamp E.T."/>
        </authorList>
    </citation>
    <scope>NUCLEOTIDE SEQUENCE [LARGE SCALE GENOMIC DNA]</scope>
    <source>
        <strain evidence="1 2">WC7.3b</strain>
    </source>
</reference>
<proteinExistence type="predicted"/>
<organism evidence="1 2">
    <name type="scientific">Paraburkholderia podalyriae</name>
    <dbReference type="NCBI Taxonomy" id="1938811"/>
    <lineage>
        <taxon>Bacteria</taxon>
        <taxon>Pseudomonadati</taxon>
        <taxon>Pseudomonadota</taxon>
        <taxon>Betaproteobacteria</taxon>
        <taxon>Burkholderiales</taxon>
        <taxon>Burkholderiaceae</taxon>
        <taxon>Paraburkholderia</taxon>
    </lineage>
</organism>
<keyword evidence="2" id="KW-1185">Reference proteome</keyword>
<dbReference type="RefSeq" id="WP_187635578.1">
    <property type="nucleotide sequence ID" value="NZ_VZQQ01000014.1"/>
</dbReference>
<evidence type="ECO:0000313" key="2">
    <source>
        <dbReference type="Proteomes" id="UP000736373"/>
    </source>
</evidence>
<comment type="caution">
    <text evidence="1">The sequence shown here is derived from an EMBL/GenBank/DDBJ whole genome shotgun (WGS) entry which is preliminary data.</text>
</comment>
<accession>A0ABR7PQH2</accession>
<protein>
    <submittedName>
        <fullName evidence="1">Uncharacterized protein</fullName>
    </submittedName>
</protein>
<evidence type="ECO:0000313" key="1">
    <source>
        <dbReference type="EMBL" id="MBC8748521.1"/>
    </source>
</evidence>